<comment type="caution">
    <text evidence="1">The sequence shown here is derived from an EMBL/GenBank/DDBJ whole genome shotgun (WGS) entry which is preliminary data.</text>
</comment>
<protein>
    <submittedName>
        <fullName evidence="1">Uncharacterized protein</fullName>
    </submittedName>
</protein>
<dbReference type="AlphaFoldDB" id="A0A090YBA2"/>
<keyword evidence="4" id="KW-1185">Reference proteome</keyword>
<evidence type="ECO:0000313" key="3">
    <source>
        <dbReference type="Proteomes" id="UP000029389"/>
    </source>
</evidence>
<sequence length="108" mass="11686">MCTQTATIVICLDSAAYGPGATSIDVSLSAPSSTSGIRRDYSTYLEYWVDSAKAWKVVQSRTGYFSYSVNNSFSLAGMQAGSYRVSVTYRMNGGGAITEYHPAVTVRR</sequence>
<accession>A0A090YBA2</accession>
<name>A0A090YBA2_9BACI</name>
<organism evidence="1 3">
    <name type="scientific">Bacillus clarus</name>
    <dbReference type="NCBI Taxonomy" id="2338372"/>
    <lineage>
        <taxon>Bacteria</taxon>
        <taxon>Bacillati</taxon>
        <taxon>Bacillota</taxon>
        <taxon>Bacilli</taxon>
        <taxon>Bacillales</taxon>
        <taxon>Bacillaceae</taxon>
        <taxon>Bacillus</taxon>
        <taxon>Bacillus cereus group</taxon>
    </lineage>
</organism>
<evidence type="ECO:0000313" key="1">
    <source>
        <dbReference type="EMBL" id="KFM95097.1"/>
    </source>
</evidence>
<dbReference type="Proteomes" id="UP000264294">
    <property type="component" value="Unassembled WGS sequence"/>
</dbReference>
<dbReference type="RefSeq" id="WP_042984893.1">
    <property type="nucleotide sequence ID" value="NZ_JMQC01000011.1"/>
</dbReference>
<dbReference type="PATRIC" id="fig|1405.8.peg.5875"/>
<reference evidence="1 3" key="1">
    <citation type="submission" date="2014-04" db="EMBL/GenBank/DDBJ databases">
        <authorList>
            <person name="Bishop-Lilly K.A."/>
            <person name="Broomall S.M."/>
            <person name="Chain P.S."/>
            <person name="Chertkov O."/>
            <person name="Coyne S.R."/>
            <person name="Daligault H.E."/>
            <person name="Davenport K.W."/>
            <person name="Erkkila T."/>
            <person name="Frey K.G."/>
            <person name="Gibbons H.S."/>
            <person name="Gu W."/>
            <person name="Jaissle J."/>
            <person name="Johnson S.L."/>
            <person name="Koroleva G.I."/>
            <person name="Ladner J.T."/>
            <person name="Lo C.-C."/>
            <person name="Minogue T.D."/>
            <person name="Munk C."/>
            <person name="Palacios G.F."/>
            <person name="Redden C.L."/>
            <person name="Rosenzweig C.N."/>
            <person name="Scholz M.B."/>
            <person name="Teshima H."/>
            <person name="Xu Y."/>
        </authorList>
    </citation>
    <scope>NUCLEOTIDE SEQUENCE [LARGE SCALE GENOMIC DNA]</scope>
    <source>
        <strain evidence="1 3">BHP</strain>
    </source>
</reference>
<reference evidence="2 4" key="2">
    <citation type="submission" date="2018-08" db="EMBL/GenBank/DDBJ databases">
        <title>Bacillus clarus sp. nov. strain PS00077A.</title>
        <authorList>
            <person name="Mendez Acevedo M."/>
            <person name="Carroll L."/>
            <person name="Mukherjee M."/>
            <person name="Wiedmann M."/>
            <person name="Kovac J."/>
        </authorList>
    </citation>
    <scope>NUCLEOTIDE SEQUENCE [LARGE SCALE GENOMIC DNA]</scope>
    <source>
        <strain evidence="2 4">PS00077A</strain>
    </source>
</reference>
<evidence type="ECO:0000313" key="2">
    <source>
        <dbReference type="EMBL" id="RFT61742.1"/>
    </source>
</evidence>
<gene>
    <name evidence="2" type="ORF">D0U04_29920</name>
    <name evidence="1" type="ORF">DJ93_5682</name>
</gene>
<dbReference type="EMBL" id="JMQC01000011">
    <property type="protein sequence ID" value="KFM95097.1"/>
    <property type="molecule type" value="Genomic_DNA"/>
</dbReference>
<dbReference type="EMBL" id="QVOD01000097">
    <property type="protein sequence ID" value="RFT61742.1"/>
    <property type="molecule type" value="Genomic_DNA"/>
</dbReference>
<evidence type="ECO:0000313" key="4">
    <source>
        <dbReference type="Proteomes" id="UP000264294"/>
    </source>
</evidence>
<dbReference type="Proteomes" id="UP000029389">
    <property type="component" value="Unassembled WGS sequence"/>
</dbReference>
<proteinExistence type="predicted"/>